<sequence>MNKTTKQYLITFAVTAVVHAFCFGFFNIFYNTNDDVGMALIAKGYFTGSPEEHLVFINTVWGYLLKFLYQTFPKWEWYSLLLTGVQFFSIAAIARILHGRATLLSRAAFWMAAVFFIVNLQFTHVAYLALSAGLLILFTRTKQAPWWQFGVGVGFVFIAFLLRIDAIATGIFISLPFLLRKDKRYILAAASLFVLCAVSFWIHLKSYDSPSWRYFQEYNLVRGALNDNPNIADFSNDAKALKRAGVTSDELEIFNNSTPPRHFDLELLKKIYSEVKLPTAARYIKTLFLSYNALLVFIALALVAFYNRSQYNKVKIALILFSLIVLAICLNHYPKDRVLIDLLFLVFLFSLVSSRGFSKKPLQLSSILLLLFFGVSSVLFLAKVNPKLEFTQPPQNNTIPLYSNYRTYFGRVKPFDMPQNSDNKIMAASWLVDSQVQIDQYEKAGVQVKQHFSPMENPEIYGKFLFLADTTSGSRNFVDGPMKRYLQTQKLQVHKLTTKDAFILYHITANDTVQ</sequence>
<feature type="transmembrane region" description="Helical" evidence="1">
    <location>
        <begin position="149"/>
        <end position="173"/>
    </location>
</feature>
<comment type="caution">
    <text evidence="2">The sequence shown here is derived from an EMBL/GenBank/DDBJ whole genome shotgun (WGS) entry which is preliminary data.</text>
</comment>
<keyword evidence="1" id="KW-0812">Transmembrane</keyword>
<dbReference type="EMBL" id="JAAMPU010000108">
    <property type="protein sequence ID" value="NMH29517.1"/>
    <property type="molecule type" value="Genomic_DNA"/>
</dbReference>
<dbReference type="Proteomes" id="UP000712080">
    <property type="component" value="Unassembled WGS sequence"/>
</dbReference>
<accession>A0A972JKV3</accession>
<keyword evidence="3" id="KW-1185">Reference proteome</keyword>
<feature type="transmembrane region" description="Helical" evidence="1">
    <location>
        <begin position="314"/>
        <end position="333"/>
    </location>
</feature>
<evidence type="ECO:0000313" key="2">
    <source>
        <dbReference type="EMBL" id="NMH29517.1"/>
    </source>
</evidence>
<dbReference type="RefSeq" id="WP_169528604.1">
    <property type="nucleotide sequence ID" value="NZ_JAAMPU010000108.1"/>
</dbReference>
<feature type="transmembrane region" description="Helical" evidence="1">
    <location>
        <begin position="288"/>
        <end position="307"/>
    </location>
</feature>
<feature type="transmembrane region" description="Helical" evidence="1">
    <location>
        <begin position="109"/>
        <end position="137"/>
    </location>
</feature>
<protein>
    <submittedName>
        <fullName evidence="2">DUF2029 domain-containing protein</fullName>
    </submittedName>
</protein>
<name>A0A972JKV3_9FLAO</name>
<reference evidence="2" key="1">
    <citation type="submission" date="2020-02" db="EMBL/GenBank/DDBJ databases">
        <title>Flavobacterium sp. genome.</title>
        <authorList>
            <person name="Jung H.S."/>
            <person name="Baek J.H."/>
            <person name="Jeon C.O."/>
        </authorList>
    </citation>
    <scope>NUCLEOTIDE SEQUENCE</scope>
    <source>
        <strain evidence="2">SE-s28</strain>
    </source>
</reference>
<feature type="transmembrane region" description="Helical" evidence="1">
    <location>
        <begin position="7"/>
        <end position="30"/>
    </location>
</feature>
<dbReference type="AlphaFoldDB" id="A0A972JKV3"/>
<feature type="transmembrane region" description="Helical" evidence="1">
    <location>
        <begin position="185"/>
        <end position="204"/>
    </location>
</feature>
<evidence type="ECO:0000256" key="1">
    <source>
        <dbReference type="SAM" id="Phobius"/>
    </source>
</evidence>
<feature type="transmembrane region" description="Helical" evidence="1">
    <location>
        <begin position="364"/>
        <end position="382"/>
    </location>
</feature>
<proteinExistence type="predicted"/>
<feature type="transmembrane region" description="Helical" evidence="1">
    <location>
        <begin position="77"/>
        <end position="97"/>
    </location>
</feature>
<gene>
    <name evidence="2" type="ORF">G6047_15870</name>
</gene>
<keyword evidence="1" id="KW-0472">Membrane</keyword>
<keyword evidence="1" id="KW-1133">Transmembrane helix</keyword>
<feature type="transmembrane region" description="Helical" evidence="1">
    <location>
        <begin position="339"/>
        <end position="357"/>
    </location>
</feature>
<organism evidence="2 3">
    <name type="scientific">Flavobacterium silvaticum</name>
    <dbReference type="NCBI Taxonomy" id="1852020"/>
    <lineage>
        <taxon>Bacteria</taxon>
        <taxon>Pseudomonadati</taxon>
        <taxon>Bacteroidota</taxon>
        <taxon>Flavobacteriia</taxon>
        <taxon>Flavobacteriales</taxon>
        <taxon>Flavobacteriaceae</taxon>
        <taxon>Flavobacterium</taxon>
    </lineage>
</organism>
<evidence type="ECO:0000313" key="3">
    <source>
        <dbReference type="Proteomes" id="UP000712080"/>
    </source>
</evidence>